<dbReference type="AlphaFoldDB" id="A0ABD6ELD6"/>
<proteinExistence type="predicted"/>
<dbReference type="Proteomes" id="UP001608902">
    <property type="component" value="Unassembled WGS sequence"/>
</dbReference>
<sequence>MIFMIVWVEEVRAALSKLWTIPENSQTTEHGRQFSTLQTTVTTPTPNQGQPVSF</sequence>
<protein>
    <submittedName>
        <fullName evidence="2">Uncharacterized protein</fullName>
    </submittedName>
</protein>
<evidence type="ECO:0000313" key="3">
    <source>
        <dbReference type="Proteomes" id="UP001608902"/>
    </source>
</evidence>
<feature type="compositionally biased region" description="Low complexity" evidence="1">
    <location>
        <begin position="36"/>
        <end position="54"/>
    </location>
</feature>
<accession>A0ABD6ELD6</accession>
<reference evidence="2 3" key="1">
    <citation type="submission" date="2024-08" db="EMBL/GenBank/DDBJ databases">
        <title>Gnathostoma spinigerum genome.</title>
        <authorList>
            <person name="Gonzalez-Bertolin B."/>
            <person name="Monzon S."/>
            <person name="Zaballos A."/>
            <person name="Jimenez P."/>
            <person name="Dekumyoy P."/>
            <person name="Varona S."/>
            <person name="Cuesta I."/>
            <person name="Sumanam S."/>
            <person name="Adisakwattana P."/>
            <person name="Gasser R.B."/>
            <person name="Hernandez-Gonzalez A."/>
            <person name="Young N.D."/>
            <person name="Perteguer M.J."/>
        </authorList>
    </citation>
    <scope>NUCLEOTIDE SEQUENCE [LARGE SCALE GENOMIC DNA]</scope>
    <source>
        <strain evidence="2">AL3</strain>
        <tissue evidence="2">Liver</tissue>
    </source>
</reference>
<organism evidence="2 3">
    <name type="scientific">Gnathostoma spinigerum</name>
    <dbReference type="NCBI Taxonomy" id="75299"/>
    <lineage>
        <taxon>Eukaryota</taxon>
        <taxon>Metazoa</taxon>
        <taxon>Ecdysozoa</taxon>
        <taxon>Nematoda</taxon>
        <taxon>Chromadorea</taxon>
        <taxon>Rhabditida</taxon>
        <taxon>Spirurina</taxon>
        <taxon>Gnathostomatomorpha</taxon>
        <taxon>Gnathostomatoidea</taxon>
        <taxon>Gnathostomatidae</taxon>
        <taxon>Gnathostoma</taxon>
    </lineage>
</organism>
<keyword evidence="3" id="KW-1185">Reference proteome</keyword>
<evidence type="ECO:0000256" key="1">
    <source>
        <dbReference type="SAM" id="MobiDB-lite"/>
    </source>
</evidence>
<comment type="caution">
    <text evidence="2">The sequence shown here is derived from an EMBL/GenBank/DDBJ whole genome shotgun (WGS) entry which is preliminary data.</text>
</comment>
<name>A0ABD6ELD6_9BILA</name>
<dbReference type="EMBL" id="JBGFUD010005767">
    <property type="protein sequence ID" value="MFH4980586.1"/>
    <property type="molecule type" value="Genomic_DNA"/>
</dbReference>
<evidence type="ECO:0000313" key="2">
    <source>
        <dbReference type="EMBL" id="MFH4980586.1"/>
    </source>
</evidence>
<gene>
    <name evidence="2" type="ORF">AB6A40_007295</name>
</gene>
<feature type="region of interest" description="Disordered" evidence="1">
    <location>
        <begin position="26"/>
        <end position="54"/>
    </location>
</feature>